<evidence type="ECO:0000259" key="4">
    <source>
        <dbReference type="Pfam" id="PF07885"/>
    </source>
</evidence>
<keyword evidence="3" id="KW-0472">Membrane</keyword>
<feature type="transmembrane region" description="Helical" evidence="3">
    <location>
        <begin position="341"/>
        <end position="365"/>
    </location>
</feature>
<dbReference type="PANTHER" id="PTHR47485">
    <property type="entry name" value="THYLAKOID LUMENAL 17.4 KDA PROTEIN, CHLOROPLASTIC"/>
    <property type="match status" value="1"/>
</dbReference>
<keyword evidence="3" id="KW-0812">Transmembrane</keyword>
<comment type="caution">
    <text evidence="5">The sequence shown here is derived from an EMBL/GenBank/DDBJ whole genome shotgun (WGS) entry which is preliminary data.</text>
</comment>
<evidence type="ECO:0000256" key="1">
    <source>
        <dbReference type="ARBA" id="ARBA00022737"/>
    </source>
</evidence>
<reference evidence="5" key="1">
    <citation type="journal article" date="2014" name="Int. J. Syst. Evol. Microbiol.">
        <title>Complete genome sequence of Corynebacterium casei LMG S-19264T (=DSM 44701T), isolated from a smear-ripened cheese.</title>
        <authorList>
            <consortium name="US DOE Joint Genome Institute (JGI-PGF)"/>
            <person name="Walter F."/>
            <person name="Albersmeier A."/>
            <person name="Kalinowski J."/>
            <person name="Ruckert C."/>
        </authorList>
    </citation>
    <scope>NUCLEOTIDE SEQUENCE</scope>
    <source>
        <strain evidence="5">JCM 19018</strain>
    </source>
</reference>
<evidence type="ECO:0000256" key="2">
    <source>
        <dbReference type="SAM" id="MobiDB-lite"/>
    </source>
</evidence>
<dbReference type="RefSeq" id="WP_326838525.1">
    <property type="nucleotide sequence ID" value="NZ_BMPD01000007.1"/>
</dbReference>
<dbReference type="InterPro" id="IPR013099">
    <property type="entry name" value="K_chnl_dom"/>
</dbReference>
<organism evidence="5 6">
    <name type="scientific">Haloarcula sebkhae</name>
    <dbReference type="NCBI Taxonomy" id="932660"/>
    <lineage>
        <taxon>Archaea</taxon>
        <taxon>Methanobacteriati</taxon>
        <taxon>Methanobacteriota</taxon>
        <taxon>Stenosarchaea group</taxon>
        <taxon>Halobacteria</taxon>
        <taxon>Halobacteriales</taxon>
        <taxon>Haloarculaceae</taxon>
        <taxon>Haloarcula</taxon>
    </lineage>
</organism>
<feature type="transmembrane region" description="Helical" evidence="3">
    <location>
        <begin position="418"/>
        <end position="438"/>
    </location>
</feature>
<feature type="region of interest" description="Disordered" evidence="2">
    <location>
        <begin position="225"/>
        <end position="248"/>
    </location>
</feature>
<dbReference type="EMBL" id="BMPD01000007">
    <property type="protein sequence ID" value="GGK79362.1"/>
    <property type="molecule type" value="Genomic_DNA"/>
</dbReference>
<dbReference type="Gene3D" id="2.160.20.80">
    <property type="entry name" value="E3 ubiquitin-protein ligase SopA"/>
    <property type="match status" value="1"/>
</dbReference>
<feature type="transmembrane region" description="Helical" evidence="3">
    <location>
        <begin position="386"/>
        <end position="406"/>
    </location>
</feature>
<gene>
    <name evidence="5" type="ORF">GCM10009067_34560</name>
</gene>
<dbReference type="Proteomes" id="UP000614221">
    <property type="component" value="Unassembled WGS sequence"/>
</dbReference>
<dbReference type="Pfam" id="PF07885">
    <property type="entry name" value="Ion_trans_2"/>
    <property type="match status" value="1"/>
</dbReference>
<name>A0A830EV85_9EURY</name>
<keyword evidence="1" id="KW-0677">Repeat</keyword>
<keyword evidence="3" id="KW-1133">Transmembrane helix</keyword>
<dbReference type="Pfam" id="PF00805">
    <property type="entry name" value="Pentapeptide"/>
    <property type="match status" value="2"/>
</dbReference>
<evidence type="ECO:0000313" key="6">
    <source>
        <dbReference type="Proteomes" id="UP000614221"/>
    </source>
</evidence>
<dbReference type="AlphaFoldDB" id="A0A830EV85"/>
<feature type="domain" description="Potassium channel" evidence="4">
    <location>
        <begin position="390"/>
        <end position="443"/>
    </location>
</feature>
<evidence type="ECO:0000313" key="5">
    <source>
        <dbReference type="EMBL" id="GGK79362.1"/>
    </source>
</evidence>
<evidence type="ECO:0000256" key="3">
    <source>
        <dbReference type="SAM" id="Phobius"/>
    </source>
</evidence>
<accession>A0A830EV85</accession>
<protein>
    <recommendedName>
        <fullName evidence="4">Potassium channel domain-containing protein</fullName>
    </recommendedName>
</protein>
<dbReference type="Gene3D" id="1.10.287.70">
    <property type="match status" value="1"/>
</dbReference>
<dbReference type="InterPro" id="IPR001646">
    <property type="entry name" value="5peptide_repeat"/>
</dbReference>
<dbReference type="SUPFAM" id="SSF81324">
    <property type="entry name" value="Voltage-gated potassium channels"/>
    <property type="match status" value="1"/>
</dbReference>
<reference evidence="5" key="2">
    <citation type="submission" date="2020-09" db="EMBL/GenBank/DDBJ databases">
        <authorList>
            <person name="Sun Q."/>
            <person name="Ohkuma M."/>
        </authorList>
    </citation>
    <scope>NUCLEOTIDE SEQUENCE</scope>
    <source>
        <strain evidence="5">JCM 19018</strain>
    </source>
</reference>
<proteinExistence type="predicted"/>
<sequence>MAVSLKVMGGDRDAPEGICGYTPSADSIADGLGRSCCWRETWSDERNNSNYCVWHAPVTDKTTDDFGNEYLRERTDWVERLDRAFLRRGEIGAADFRNTTLCNAYMPLADLSGSNFENTVLYKANFGGSDLSDSFMVNTEMRNAMLGGADLSGTDLTNTTIRLSDLERSDLTSADLHGAQITETALDGARMAGAQIDGRTAMLDHSDSLFKIRLCVYDPRHDVGKEGTNDGNTGVDGVAEEETTDKNNAPRAVKAISNDMDTRLNQAANTYRTIENLASKNARPDLQATCYVRRQDIRRRQHTHAAKTSESLRGTISNKARCAFQWLSWATMKYGESPWRVVYTSLAVILLFGLVYPIVGGLTVTAGAPTIDAWQPIGQIPRSPDFVGEVLLSLYFSVVTFTTLGYGDIQPSGATAKLLAGVESMVGAVLIALLVAVLGRRLMR</sequence>
<dbReference type="PANTHER" id="PTHR47485:SF1">
    <property type="entry name" value="THYLAKOID LUMENAL 17.4 KDA PROTEIN, CHLOROPLASTIC"/>
    <property type="match status" value="1"/>
</dbReference>
<dbReference type="SUPFAM" id="SSF141571">
    <property type="entry name" value="Pentapeptide repeat-like"/>
    <property type="match status" value="1"/>
</dbReference>